<proteinExistence type="predicted"/>
<reference evidence="2" key="1">
    <citation type="journal article" date="2023" name="Nat. Plants">
        <title>Single-cell RNA sequencing provides a high-resolution roadmap for understanding the multicellular compartmentation of specialized metabolism.</title>
        <authorList>
            <person name="Sun S."/>
            <person name="Shen X."/>
            <person name="Li Y."/>
            <person name="Li Y."/>
            <person name="Wang S."/>
            <person name="Li R."/>
            <person name="Zhang H."/>
            <person name="Shen G."/>
            <person name="Guo B."/>
            <person name="Wei J."/>
            <person name="Xu J."/>
            <person name="St-Pierre B."/>
            <person name="Chen S."/>
            <person name="Sun C."/>
        </authorList>
    </citation>
    <scope>NUCLEOTIDE SEQUENCE [LARGE SCALE GENOMIC DNA]</scope>
</reference>
<evidence type="ECO:0000313" key="2">
    <source>
        <dbReference type="Proteomes" id="UP001060085"/>
    </source>
</evidence>
<dbReference type="EMBL" id="CM044703">
    <property type="protein sequence ID" value="KAI5673314.1"/>
    <property type="molecule type" value="Genomic_DNA"/>
</dbReference>
<organism evidence="1 2">
    <name type="scientific">Catharanthus roseus</name>
    <name type="common">Madagascar periwinkle</name>
    <name type="synonym">Vinca rosea</name>
    <dbReference type="NCBI Taxonomy" id="4058"/>
    <lineage>
        <taxon>Eukaryota</taxon>
        <taxon>Viridiplantae</taxon>
        <taxon>Streptophyta</taxon>
        <taxon>Embryophyta</taxon>
        <taxon>Tracheophyta</taxon>
        <taxon>Spermatophyta</taxon>
        <taxon>Magnoliopsida</taxon>
        <taxon>eudicotyledons</taxon>
        <taxon>Gunneridae</taxon>
        <taxon>Pentapetalae</taxon>
        <taxon>asterids</taxon>
        <taxon>lamiids</taxon>
        <taxon>Gentianales</taxon>
        <taxon>Apocynaceae</taxon>
        <taxon>Rauvolfioideae</taxon>
        <taxon>Vinceae</taxon>
        <taxon>Catharanthinae</taxon>
        <taxon>Catharanthus</taxon>
    </lineage>
</organism>
<keyword evidence="2" id="KW-1185">Reference proteome</keyword>
<protein>
    <submittedName>
        <fullName evidence="1">Uncharacterized protein</fullName>
    </submittedName>
</protein>
<evidence type="ECO:0000313" key="1">
    <source>
        <dbReference type="EMBL" id="KAI5673314.1"/>
    </source>
</evidence>
<comment type="caution">
    <text evidence="1">The sequence shown here is derived from an EMBL/GenBank/DDBJ whole genome shotgun (WGS) entry which is preliminary data.</text>
</comment>
<gene>
    <name evidence="1" type="ORF">M9H77_13678</name>
</gene>
<accession>A0ACC0BL53</accession>
<name>A0ACC0BL53_CATRO</name>
<sequence length="196" mass="22684">MSKNTPGPLANIISQTFNILHNDDLGLYLGVTKILSKAAWYTLIKSVMSIVPFYFMQTLKQLVGIISELDKINRRFFWGADDAHKKNHAIVWSEICKQEGQGILDMEGNYGRRLYFNGGIEKPDYMDFTSSKGKDKNKVIHHTIQRRAQTVPEAKDWRRLWKLKGHGCLNLFLWFLRKDGLLSADLLYNRHCILDP</sequence>
<dbReference type="Proteomes" id="UP001060085">
    <property type="component" value="Linkage Group LG03"/>
</dbReference>